<dbReference type="RefSeq" id="WP_220807556.1">
    <property type="nucleotide sequence ID" value="NZ_BPMK01000005.1"/>
</dbReference>
<comment type="caution">
    <text evidence="2">The sequence shown here is derived from an EMBL/GenBank/DDBJ whole genome shotgun (WGS) entry which is preliminary data.</text>
</comment>
<proteinExistence type="predicted"/>
<organism evidence="2 3">
    <name type="scientific">Noviherbaspirillum aridicola</name>
    <dbReference type="NCBI Taxonomy" id="2849687"/>
    <lineage>
        <taxon>Bacteria</taxon>
        <taxon>Pseudomonadati</taxon>
        <taxon>Pseudomonadota</taxon>
        <taxon>Betaproteobacteria</taxon>
        <taxon>Burkholderiales</taxon>
        <taxon>Oxalobacteraceae</taxon>
        <taxon>Noviherbaspirillum</taxon>
    </lineage>
</organism>
<feature type="transmembrane region" description="Helical" evidence="1">
    <location>
        <begin position="86"/>
        <end position="108"/>
    </location>
</feature>
<keyword evidence="1" id="KW-0472">Membrane</keyword>
<reference evidence="2 3" key="1">
    <citation type="journal article" date="2022" name="Int. J. Syst. Evol. Microbiol.">
        <title>Noviherbaspirillum aridicola sp. nov., isolated from an arid soil in Pakistan.</title>
        <authorList>
            <person name="Khan I.U."/>
            <person name="Saqib M."/>
            <person name="Amin A."/>
            <person name="Hussain F."/>
            <person name="Li L."/>
            <person name="Liu Y.H."/>
            <person name="Fang B.Z."/>
            <person name="Ahmed I."/>
            <person name="Li W.J."/>
        </authorList>
    </citation>
    <scope>NUCLEOTIDE SEQUENCE [LARGE SCALE GENOMIC DNA]</scope>
    <source>
        <strain evidence="2 3">NCCP-691</strain>
    </source>
</reference>
<gene>
    <name evidence="2" type="ORF">NCCP691_14020</name>
</gene>
<name>A0ABQ4Q2R1_9BURK</name>
<feature type="transmembrane region" description="Helical" evidence="1">
    <location>
        <begin position="58"/>
        <end position="80"/>
    </location>
</feature>
<evidence type="ECO:0000256" key="1">
    <source>
        <dbReference type="SAM" id="Phobius"/>
    </source>
</evidence>
<accession>A0ABQ4Q2R1</accession>
<evidence type="ECO:0000313" key="2">
    <source>
        <dbReference type="EMBL" id="GIZ51388.1"/>
    </source>
</evidence>
<keyword evidence="1" id="KW-0812">Transmembrane</keyword>
<dbReference type="EMBL" id="BPMK01000005">
    <property type="protein sequence ID" value="GIZ51388.1"/>
    <property type="molecule type" value="Genomic_DNA"/>
</dbReference>
<keyword evidence="1" id="KW-1133">Transmembrane helix</keyword>
<dbReference type="Proteomes" id="UP000887222">
    <property type="component" value="Unassembled WGS sequence"/>
</dbReference>
<protein>
    <submittedName>
        <fullName evidence="2">Uncharacterized protein</fullName>
    </submittedName>
</protein>
<feature type="transmembrane region" description="Helical" evidence="1">
    <location>
        <begin position="120"/>
        <end position="140"/>
    </location>
</feature>
<sequence>MTIRREDLAAAASLGLLQHSQVDPLLIFLLQRDVLARRAELAAAAGSAAAPQAWLRAVLWYTLAFLAVLTVGLFGVLYLSRSGPGAGLAALLAAVVLYAAAGVKLASWSRGRGYCRGTRVTLGVVMASVPLAALVVHQAVAF</sequence>
<evidence type="ECO:0000313" key="3">
    <source>
        <dbReference type="Proteomes" id="UP000887222"/>
    </source>
</evidence>
<keyword evidence="3" id="KW-1185">Reference proteome</keyword>